<accession>A0A6A4GCU2</accession>
<dbReference type="Gene3D" id="3.30.300.30">
    <property type="match status" value="1"/>
</dbReference>
<keyword evidence="3" id="KW-0472">Membrane</keyword>
<proteinExistence type="inferred from homology"/>
<evidence type="ECO:0000313" key="7">
    <source>
        <dbReference type="Proteomes" id="UP000799118"/>
    </source>
</evidence>
<dbReference type="AlphaFoldDB" id="A0A6A4GCU2"/>
<dbReference type="InterPro" id="IPR045851">
    <property type="entry name" value="AMP-bd_C_sf"/>
</dbReference>
<evidence type="ECO:0000256" key="1">
    <source>
        <dbReference type="ARBA" id="ARBA00006432"/>
    </source>
</evidence>
<keyword evidence="3" id="KW-0812">Transmembrane</keyword>
<protein>
    <submittedName>
        <fullName evidence="6">Acetyl-CoA synthetase-like protein</fullName>
    </submittedName>
</protein>
<evidence type="ECO:0000313" key="6">
    <source>
        <dbReference type="EMBL" id="KAE9383271.1"/>
    </source>
</evidence>
<gene>
    <name evidence="6" type="ORF">BT96DRAFT_1009442</name>
</gene>
<sequence length="327" mass="35990">MEKRVATLPLTHIYALFYNIFVALYVGIEVIIMNKFTLHEFTANIHSFRATACHIVPPIAVKLAKEIGSNIHDFPSLREWRSSAAPLGRDLTKSLQLQWRVPVQGLYGMTETTAVIALTDRGNLTNPSGAVGRLAPNLEAKTVDGELCLKGPNITIGYHNRPEANAATFDAEGYMHTGDIVQVDDEGFIYVVDRMKELIKYNGFQVAPAEIEDHLLHHELIQDAAVVGVNNFSRSTELPLAFVVPLSGSVGHGECSAEEMANIIMEYLAARVSPHKKLRGGIIFVTAIPKSPSGKIMRRQLKDYANGKKESLPELKVLRFGAPVPPL</sequence>
<dbReference type="PANTHER" id="PTHR24096">
    <property type="entry name" value="LONG-CHAIN-FATTY-ACID--COA LIGASE"/>
    <property type="match status" value="1"/>
</dbReference>
<evidence type="ECO:0000256" key="2">
    <source>
        <dbReference type="ARBA" id="ARBA00022598"/>
    </source>
</evidence>
<dbReference type="SUPFAM" id="SSF56801">
    <property type="entry name" value="Acetyl-CoA synthetase-like"/>
    <property type="match status" value="1"/>
</dbReference>
<keyword evidence="7" id="KW-1185">Reference proteome</keyword>
<dbReference type="InterPro" id="IPR000873">
    <property type="entry name" value="AMP-dep_synth/lig_dom"/>
</dbReference>
<name>A0A6A4GCU2_9AGAR</name>
<dbReference type="InterPro" id="IPR042099">
    <property type="entry name" value="ANL_N_sf"/>
</dbReference>
<keyword evidence="3" id="KW-1133">Transmembrane helix</keyword>
<feature type="domain" description="AMP-binding enzyme C-terminal" evidence="5">
    <location>
        <begin position="210"/>
        <end position="295"/>
    </location>
</feature>
<dbReference type="GO" id="GO:0016405">
    <property type="term" value="F:CoA-ligase activity"/>
    <property type="evidence" value="ECO:0007669"/>
    <property type="project" value="TreeGrafter"/>
</dbReference>
<dbReference type="Pfam" id="PF00501">
    <property type="entry name" value="AMP-binding"/>
    <property type="match status" value="1"/>
</dbReference>
<dbReference type="OrthoDB" id="1898221at2759"/>
<keyword evidence="2" id="KW-0436">Ligase</keyword>
<dbReference type="Proteomes" id="UP000799118">
    <property type="component" value="Unassembled WGS sequence"/>
</dbReference>
<dbReference type="InterPro" id="IPR025110">
    <property type="entry name" value="AMP-bd_C"/>
</dbReference>
<feature type="domain" description="AMP-dependent synthetase/ligase" evidence="4">
    <location>
        <begin position="5"/>
        <end position="159"/>
    </location>
</feature>
<evidence type="ECO:0000256" key="3">
    <source>
        <dbReference type="SAM" id="Phobius"/>
    </source>
</evidence>
<comment type="similarity">
    <text evidence="1">Belongs to the ATP-dependent AMP-binding enzyme family.</text>
</comment>
<dbReference type="EMBL" id="ML770596">
    <property type="protein sequence ID" value="KAE9383271.1"/>
    <property type="molecule type" value="Genomic_DNA"/>
</dbReference>
<organism evidence="6 7">
    <name type="scientific">Gymnopus androsaceus JB14</name>
    <dbReference type="NCBI Taxonomy" id="1447944"/>
    <lineage>
        <taxon>Eukaryota</taxon>
        <taxon>Fungi</taxon>
        <taxon>Dikarya</taxon>
        <taxon>Basidiomycota</taxon>
        <taxon>Agaricomycotina</taxon>
        <taxon>Agaricomycetes</taxon>
        <taxon>Agaricomycetidae</taxon>
        <taxon>Agaricales</taxon>
        <taxon>Marasmiineae</taxon>
        <taxon>Omphalotaceae</taxon>
        <taxon>Gymnopus</taxon>
    </lineage>
</organism>
<dbReference type="Pfam" id="PF13193">
    <property type="entry name" value="AMP-binding_C"/>
    <property type="match status" value="1"/>
</dbReference>
<evidence type="ECO:0000259" key="5">
    <source>
        <dbReference type="Pfam" id="PF13193"/>
    </source>
</evidence>
<dbReference type="Gene3D" id="3.40.50.12780">
    <property type="entry name" value="N-terminal domain of ligase-like"/>
    <property type="match status" value="1"/>
</dbReference>
<reference evidence="6" key="1">
    <citation type="journal article" date="2019" name="Environ. Microbiol.">
        <title>Fungal ecological strategies reflected in gene transcription - a case study of two litter decomposers.</title>
        <authorList>
            <person name="Barbi F."/>
            <person name="Kohler A."/>
            <person name="Barry K."/>
            <person name="Baskaran P."/>
            <person name="Daum C."/>
            <person name="Fauchery L."/>
            <person name="Ihrmark K."/>
            <person name="Kuo A."/>
            <person name="LaButti K."/>
            <person name="Lipzen A."/>
            <person name="Morin E."/>
            <person name="Grigoriev I.V."/>
            <person name="Henrissat B."/>
            <person name="Lindahl B."/>
            <person name="Martin F."/>
        </authorList>
    </citation>
    <scope>NUCLEOTIDE SEQUENCE</scope>
    <source>
        <strain evidence="6">JB14</strain>
    </source>
</reference>
<dbReference type="PANTHER" id="PTHR24096:SF149">
    <property type="entry name" value="AMP-BINDING DOMAIN-CONTAINING PROTEIN-RELATED"/>
    <property type="match status" value="1"/>
</dbReference>
<evidence type="ECO:0000259" key="4">
    <source>
        <dbReference type="Pfam" id="PF00501"/>
    </source>
</evidence>
<feature type="transmembrane region" description="Helical" evidence="3">
    <location>
        <begin position="12"/>
        <end position="32"/>
    </location>
</feature>